<name>A0A8H5FJL8_9AGAR</name>
<organism evidence="2 3">
    <name type="scientific">Ephemerocybe angulata</name>
    <dbReference type="NCBI Taxonomy" id="980116"/>
    <lineage>
        <taxon>Eukaryota</taxon>
        <taxon>Fungi</taxon>
        <taxon>Dikarya</taxon>
        <taxon>Basidiomycota</taxon>
        <taxon>Agaricomycotina</taxon>
        <taxon>Agaricomycetes</taxon>
        <taxon>Agaricomycetidae</taxon>
        <taxon>Agaricales</taxon>
        <taxon>Agaricineae</taxon>
        <taxon>Psathyrellaceae</taxon>
        <taxon>Ephemerocybe</taxon>
    </lineage>
</organism>
<evidence type="ECO:0000256" key="1">
    <source>
        <dbReference type="SAM" id="MobiDB-lite"/>
    </source>
</evidence>
<dbReference type="PROSITE" id="PS50007">
    <property type="entry name" value="PIPLC_X_DOMAIN"/>
    <property type="match status" value="1"/>
</dbReference>
<dbReference type="OrthoDB" id="185373at2759"/>
<proteinExistence type="predicted"/>
<comment type="caution">
    <text evidence="2">The sequence shown here is derived from an EMBL/GenBank/DDBJ whole genome shotgun (WGS) entry which is preliminary data.</text>
</comment>
<dbReference type="EMBL" id="JAACJK010000010">
    <property type="protein sequence ID" value="KAF5339012.1"/>
    <property type="molecule type" value="Genomic_DNA"/>
</dbReference>
<evidence type="ECO:0000313" key="3">
    <source>
        <dbReference type="Proteomes" id="UP000541558"/>
    </source>
</evidence>
<dbReference type="AlphaFoldDB" id="A0A8H5FJL8"/>
<evidence type="ECO:0000313" key="2">
    <source>
        <dbReference type="EMBL" id="KAF5339012.1"/>
    </source>
</evidence>
<reference evidence="2 3" key="1">
    <citation type="journal article" date="2020" name="ISME J.">
        <title>Uncovering the hidden diversity of litter-decomposition mechanisms in mushroom-forming fungi.</title>
        <authorList>
            <person name="Floudas D."/>
            <person name="Bentzer J."/>
            <person name="Ahren D."/>
            <person name="Johansson T."/>
            <person name="Persson P."/>
            <person name="Tunlid A."/>
        </authorList>
    </citation>
    <scope>NUCLEOTIDE SEQUENCE [LARGE SCALE GENOMIC DNA]</scope>
    <source>
        <strain evidence="2 3">CBS 175.51</strain>
    </source>
</reference>
<keyword evidence="3" id="KW-1185">Reference proteome</keyword>
<dbReference type="Proteomes" id="UP000541558">
    <property type="component" value="Unassembled WGS sequence"/>
</dbReference>
<protein>
    <submittedName>
        <fullName evidence="2">Uncharacterized protein</fullName>
    </submittedName>
</protein>
<gene>
    <name evidence="2" type="ORF">D9611_008710</name>
</gene>
<feature type="compositionally biased region" description="Polar residues" evidence="1">
    <location>
        <begin position="14"/>
        <end position="25"/>
    </location>
</feature>
<sequence length="592" mass="66352">MSNSTSIAPERTHTTAYTGHGQVSNANTEPLANTLSSIQDFEAALEVALSQKHFEAADVVVGQLVDLYRPESAARLTLFHDLLRKEDADHLSQSTILQVLQLLRSSPYEAMCVPSETFGRIYRQRAHDAPILHVLIDVLKLQLEDIRTPTGRLSPQYQPPAIVPEALNILQTLIVKDQDLALDVFNALVEKNFIPPGVLEDPTLLESHDVQLVMYAGLAHASLHWEWFPLVTDSITHLLQTSSSRQPQVTQLVNDMVTALLDGETTAASATSLQACLGIIRAHRVPDNLVRSFYESAREIGCASEVVELYQFTRSERLTGQHPYPPPRGYALGWLMELLYEKGQHHLCRTLAREVLHDHLNLQVHYRPSFIAATVFAGEVAVARDLWKRYVSKDDYYVLLRDHRLMLAMVQAVATCLQDAKVELDATTALRKKVENKEHEFSLSEAETVARAAVTDWDDFLTRIVRDFEVDVWNDFDGATSETLTCYVRVLFTLGRFKDGLQCLRTLVERTESDSYQENIALCLNTAAEKNPRMVTALITSFAKRRVAVDPATFMAVLKQVLKEAEDRGDTELVDQVVLIARQLVPAESAAS</sequence>
<feature type="region of interest" description="Disordered" evidence="1">
    <location>
        <begin position="1"/>
        <end position="25"/>
    </location>
</feature>
<accession>A0A8H5FJL8</accession>